<dbReference type="PANTHER" id="PTHR24121">
    <property type="entry name" value="NO MECHANORECEPTOR POTENTIAL C, ISOFORM D-RELATED"/>
    <property type="match status" value="1"/>
</dbReference>
<dbReference type="PROSITE" id="PS50297">
    <property type="entry name" value="ANK_REP_REGION"/>
    <property type="match status" value="1"/>
</dbReference>
<dbReference type="SMART" id="SM00248">
    <property type="entry name" value="ANK"/>
    <property type="match status" value="3"/>
</dbReference>
<evidence type="ECO:0000313" key="2">
    <source>
        <dbReference type="EMBL" id="AYV82063.1"/>
    </source>
</evidence>
<dbReference type="SUPFAM" id="SSF48403">
    <property type="entry name" value="Ankyrin repeat"/>
    <property type="match status" value="1"/>
</dbReference>
<dbReference type="InterPro" id="IPR002110">
    <property type="entry name" value="Ankyrin_rpt"/>
</dbReference>
<feature type="compositionally biased region" description="Polar residues" evidence="1">
    <location>
        <begin position="677"/>
        <end position="696"/>
    </location>
</feature>
<feature type="compositionally biased region" description="Low complexity" evidence="1">
    <location>
        <begin position="283"/>
        <end position="312"/>
    </location>
</feature>
<reference evidence="2" key="1">
    <citation type="submission" date="2018-10" db="EMBL/GenBank/DDBJ databases">
        <title>Hidden diversity of soil giant viruses.</title>
        <authorList>
            <person name="Schulz F."/>
            <person name="Alteio L."/>
            <person name="Goudeau D."/>
            <person name="Ryan E.M."/>
            <person name="Malmstrom R.R."/>
            <person name="Blanchard J."/>
            <person name="Woyke T."/>
        </authorList>
    </citation>
    <scope>NUCLEOTIDE SEQUENCE</scope>
    <source>
        <strain evidence="2">HOV1</strain>
    </source>
</reference>
<dbReference type="Gene3D" id="1.25.40.20">
    <property type="entry name" value="Ankyrin repeat-containing domain"/>
    <property type="match status" value="1"/>
</dbReference>
<feature type="region of interest" description="Disordered" evidence="1">
    <location>
        <begin position="593"/>
        <end position="696"/>
    </location>
</feature>
<dbReference type="PROSITE" id="PS50088">
    <property type="entry name" value="ANK_REPEAT"/>
    <property type="match status" value="1"/>
</dbReference>
<dbReference type="InterPro" id="IPR036770">
    <property type="entry name" value="Ankyrin_rpt-contain_sf"/>
</dbReference>
<feature type="compositionally biased region" description="Low complexity" evidence="1">
    <location>
        <begin position="419"/>
        <end position="432"/>
    </location>
</feature>
<proteinExistence type="predicted"/>
<dbReference type="Pfam" id="PF12796">
    <property type="entry name" value="Ank_2"/>
    <property type="match status" value="1"/>
</dbReference>
<gene>
    <name evidence="2" type="ORF">Homavirus5_5</name>
</gene>
<name>A0A3G5A8C2_9VIRU</name>
<organism evidence="2">
    <name type="scientific">Homavirus sp</name>
    <dbReference type="NCBI Taxonomy" id="2487769"/>
    <lineage>
        <taxon>Viruses</taxon>
        <taxon>Varidnaviria</taxon>
        <taxon>Bamfordvirae</taxon>
        <taxon>Nucleocytoviricota</taxon>
        <taxon>Megaviricetes</taxon>
        <taxon>Imitervirales</taxon>
        <taxon>Mimiviridae</taxon>
        <taxon>Klosneuvirinae</taxon>
    </lineage>
</organism>
<feature type="region of interest" description="Disordered" evidence="1">
    <location>
        <begin position="279"/>
        <end position="328"/>
    </location>
</feature>
<feature type="compositionally biased region" description="Low complexity" evidence="1">
    <location>
        <begin position="635"/>
        <end position="647"/>
    </location>
</feature>
<feature type="compositionally biased region" description="Low complexity" evidence="1">
    <location>
        <begin position="655"/>
        <end position="676"/>
    </location>
</feature>
<dbReference type="PANTHER" id="PTHR24121:SF23">
    <property type="entry name" value="NO MECHANORECEPTOR POTENTIAL C, ISOFORM H"/>
    <property type="match status" value="1"/>
</dbReference>
<dbReference type="EMBL" id="MK072336">
    <property type="protein sequence ID" value="AYV82063.1"/>
    <property type="molecule type" value="Genomic_DNA"/>
</dbReference>
<accession>A0A3G5A8C2</accession>
<sequence>MEYLHLNLSNPDSITFDSLINNNLSDTSQMSFGTESLGDSNKVTKQSGGGFLDIFSLDNVSDYDREVLTAAEEKNYEVVKYFVVKNKIKNYGMTDKSGNTLLHYIARDAIAHNIDNELIKHILMNSKCKKFINKQNKDGDTPALVALKNGNNEFVNMLKKAGADLSIKNKNDEYIGEETSITPGESDVNLSENYSAVDRDIEPVISRVITMFTRPSHQLTAETDTMVNTQSPRRVDVAFAKFNISPSSEHCSQSAPPLDMGDSSINTDQFIEMLVNKYKSNNPTPQVPQAPQAPQTPQVSQAPQTPQVSQAPLEPPKQQGGNYADSDTDRLLDNLLSKYVQAGGNLSNLTNTNKTENNADSNTDKLLDNLLSKYNNINNQTGGNVETDTENFLSNLINKYTHQSNQMGAGDHGSCGHSNNNLNNNQAGGNNNNSRIGQRRLLTYKDHGINTNVKSTRAEHSDELGRLLNEQAGEIRNRVFNKVKNILKGSSNAKVNECVSYIEGIIDEEFVGNSKLDKSVELEKMTSKPKAVNDFKKAGEIHKKVVEIIKKLMNVDDEVARNYKAALWKMAKEELPEADNLKQSQRMEKLATKKVLNTIDPSKAHELRSESQKRRQEQREKREKTNNKADKDISESSYTTSSTSSFTLPNNSKLSDTSYSVDSVNSVDSDTTSATSPFANNMSANFSATSYSYSDQ</sequence>
<feature type="region of interest" description="Disordered" evidence="1">
    <location>
        <begin position="404"/>
        <end position="432"/>
    </location>
</feature>
<protein>
    <submittedName>
        <fullName evidence="2">Ankyrin repeat protein</fullName>
    </submittedName>
</protein>
<feature type="compositionally biased region" description="Basic and acidic residues" evidence="1">
    <location>
        <begin position="602"/>
        <end position="634"/>
    </location>
</feature>
<evidence type="ECO:0000256" key="1">
    <source>
        <dbReference type="SAM" id="MobiDB-lite"/>
    </source>
</evidence>